<dbReference type="InterPro" id="IPR036047">
    <property type="entry name" value="F-box-like_dom_sf"/>
</dbReference>
<feature type="compositionally biased region" description="Low complexity" evidence="1">
    <location>
        <begin position="218"/>
        <end position="230"/>
    </location>
</feature>
<feature type="region of interest" description="Disordered" evidence="1">
    <location>
        <begin position="212"/>
        <end position="258"/>
    </location>
</feature>
<name>A0A3M6U721_POCDA</name>
<reference evidence="3 4" key="1">
    <citation type="journal article" date="2018" name="Sci. Rep.">
        <title>Comparative analysis of the Pocillopora damicornis genome highlights role of immune system in coral evolution.</title>
        <authorList>
            <person name="Cunning R."/>
            <person name="Bay R.A."/>
            <person name="Gillette P."/>
            <person name="Baker A.C."/>
            <person name="Traylor-Knowles N."/>
        </authorList>
    </citation>
    <scope>NUCLEOTIDE SEQUENCE [LARGE SCALE GENOMIC DNA]</scope>
    <source>
        <strain evidence="3">RSMAS</strain>
        <tissue evidence="3">Whole animal</tissue>
    </source>
</reference>
<feature type="compositionally biased region" description="Basic and acidic residues" evidence="1">
    <location>
        <begin position="239"/>
        <end position="248"/>
    </location>
</feature>
<organism evidence="3 4">
    <name type="scientific">Pocillopora damicornis</name>
    <name type="common">Cauliflower coral</name>
    <name type="synonym">Millepora damicornis</name>
    <dbReference type="NCBI Taxonomy" id="46731"/>
    <lineage>
        <taxon>Eukaryota</taxon>
        <taxon>Metazoa</taxon>
        <taxon>Cnidaria</taxon>
        <taxon>Anthozoa</taxon>
        <taxon>Hexacorallia</taxon>
        <taxon>Scleractinia</taxon>
        <taxon>Astrocoeniina</taxon>
        <taxon>Pocilloporidae</taxon>
        <taxon>Pocillopora</taxon>
    </lineage>
</organism>
<proteinExistence type="predicted"/>
<comment type="caution">
    <text evidence="3">The sequence shown here is derived from an EMBL/GenBank/DDBJ whole genome shotgun (WGS) entry which is preliminary data.</text>
</comment>
<dbReference type="Proteomes" id="UP000275408">
    <property type="component" value="Unassembled WGS sequence"/>
</dbReference>
<dbReference type="AlphaFoldDB" id="A0A3M6U721"/>
<evidence type="ECO:0000259" key="2">
    <source>
        <dbReference type="SMART" id="SM00256"/>
    </source>
</evidence>
<evidence type="ECO:0000313" key="3">
    <source>
        <dbReference type="EMBL" id="RMX49427.1"/>
    </source>
</evidence>
<dbReference type="EMBL" id="RCHS01002141">
    <property type="protein sequence ID" value="RMX49427.1"/>
    <property type="molecule type" value="Genomic_DNA"/>
</dbReference>
<dbReference type="OMA" id="SELDQIW"/>
<dbReference type="STRING" id="46731.A0A3M6U721"/>
<dbReference type="CDD" id="cd22172">
    <property type="entry name" value="F-box_FBXO16"/>
    <property type="match status" value="1"/>
</dbReference>
<dbReference type="SUPFAM" id="SSF81383">
    <property type="entry name" value="F-box domain"/>
    <property type="match status" value="1"/>
</dbReference>
<feature type="region of interest" description="Disordered" evidence="1">
    <location>
        <begin position="17"/>
        <end position="46"/>
    </location>
</feature>
<dbReference type="PANTHER" id="PTHR46857:SF2">
    <property type="entry name" value="F-BOX ONLY PROTEIN 16"/>
    <property type="match status" value="1"/>
</dbReference>
<protein>
    <recommendedName>
        <fullName evidence="2">F-box domain-containing protein</fullName>
    </recommendedName>
</protein>
<dbReference type="Gene3D" id="1.20.1280.50">
    <property type="match status" value="1"/>
</dbReference>
<sequence length="377" mass="42446">MSVRAVDFSSSAYAKTKSFKAKENVATASRVKRTPENSPSSVKSSWTPLKQDLNEKLFDERKELVSNWFDRWSDVQRKLVLEILISKCKNSQLQYTFSLIDEKIPITHVDFTRKLPRVISIYIMSFLDPRSLCRCAQVCWFWKYLSELDQIWMPKCFKFGWILPFVPTPFEQGVWKRHYLECVKGLQYVRPKSPPGSPKSIPAGRVMSKSLSQGSLYKKAGTGTKKTSTAWEAPPWRGPDPHPDDIKRKSSSGGHVGGCRRCHMSTNLSNNSDQHDHLYSSKKGTAFKSTKPRIHSVTGNSVSESEPGGSKINSRTGRPDWAVQASITPLKASRPPAGSDIKPSAQTLGNARGARDLPAEGLFKIQPWRRPPEYDSD</sequence>
<evidence type="ECO:0000256" key="1">
    <source>
        <dbReference type="SAM" id="MobiDB-lite"/>
    </source>
</evidence>
<dbReference type="InterPro" id="IPR052805">
    <property type="entry name" value="GEF_Ubiquitin-Prot_Reg"/>
</dbReference>
<dbReference type="OrthoDB" id="10257471at2759"/>
<keyword evidence="4" id="KW-1185">Reference proteome</keyword>
<dbReference type="PANTHER" id="PTHR46857">
    <property type="entry name" value="EPITHELIAL CELL-TRANSFORMING SEQUENCE 2 ONCOGENE-LIKE"/>
    <property type="match status" value="1"/>
</dbReference>
<feature type="compositionally biased region" description="Polar residues" evidence="1">
    <location>
        <begin position="36"/>
        <end position="46"/>
    </location>
</feature>
<dbReference type="SMART" id="SM00256">
    <property type="entry name" value="FBOX"/>
    <property type="match status" value="1"/>
</dbReference>
<dbReference type="InterPro" id="IPR001810">
    <property type="entry name" value="F-box_dom"/>
</dbReference>
<evidence type="ECO:0000313" key="4">
    <source>
        <dbReference type="Proteomes" id="UP000275408"/>
    </source>
</evidence>
<gene>
    <name evidence="3" type="ORF">pdam_00013338</name>
</gene>
<dbReference type="Pfam" id="PF12937">
    <property type="entry name" value="F-box-like"/>
    <property type="match status" value="1"/>
</dbReference>
<accession>A0A3M6U721</accession>
<feature type="domain" description="F-box" evidence="2">
    <location>
        <begin position="115"/>
        <end position="155"/>
    </location>
</feature>
<feature type="region of interest" description="Disordered" evidence="1">
    <location>
        <begin position="284"/>
        <end position="377"/>
    </location>
</feature>